<feature type="non-terminal residue" evidence="1">
    <location>
        <position position="1"/>
    </location>
</feature>
<reference evidence="1" key="1">
    <citation type="journal article" date="2014" name="Front. Microbiol.">
        <title>High frequency of phylogenetically diverse reductive dehalogenase-homologous genes in deep subseafloor sedimentary metagenomes.</title>
        <authorList>
            <person name="Kawai M."/>
            <person name="Futagami T."/>
            <person name="Toyoda A."/>
            <person name="Takaki Y."/>
            <person name="Nishi S."/>
            <person name="Hori S."/>
            <person name="Arai W."/>
            <person name="Tsubouchi T."/>
            <person name="Morono Y."/>
            <person name="Uchiyama I."/>
            <person name="Ito T."/>
            <person name="Fujiyama A."/>
            <person name="Inagaki F."/>
            <person name="Takami H."/>
        </authorList>
    </citation>
    <scope>NUCLEOTIDE SEQUENCE</scope>
    <source>
        <strain evidence="1">Expedition CK06-06</strain>
    </source>
</reference>
<sequence length="127" mass="14867">EASQLLENMGEEFFHRDFMLTAVDYKKGLEQVENKIAGIRNLYKRRVYSENKTRDELLRLDLPAAEVNDLMEQWYFEVKAEVPRHWTTAQTLSFIKEGLITKERGIIELKAIGYDSEHIDVYIRAAG</sequence>
<dbReference type="EMBL" id="BART01014554">
    <property type="protein sequence ID" value="GAG75473.1"/>
    <property type="molecule type" value="Genomic_DNA"/>
</dbReference>
<organism evidence="1">
    <name type="scientific">marine sediment metagenome</name>
    <dbReference type="NCBI Taxonomy" id="412755"/>
    <lineage>
        <taxon>unclassified sequences</taxon>
        <taxon>metagenomes</taxon>
        <taxon>ecological metagenomes</taxon>
    </lineage>
</organism>
<comment type="caution">
    <text evidence="1">The sequence shown here is derived from an EMBL/GenBank/DDBJ whole genome shotgun (WGS) entry which is preliminary data.</text>
</comment>
<gene>
    <name evidence="1" type="ORF">S01H4_28932</name>
</gene>
<protein>
    <submittedName>
        <fullName evidence="1">Uncharacterized protein</fullName>
    </submittedName>
</protein>
<evidence type="ECO:0000313" key="1">
    <source>
        <dbReference type="EMBL" id="GAG75473.1"/>
    </source>
</evidence>
<name>X1AT89_9ZZZZ</name>
<accession>X1AT89</accession>
<proteinExistence type="predicted"/>
<dbReference type="AlphaFoldDB" id="X1AT89"/>